<gene>
    <name evidence="1" type="ORF">CKO31_22855</name>
</gene>
<dbReference type="RefSeq" id="WP_200242234.1">
    <property type="nucleotide sequence ID" value="NZ_NRRV01000092.1"/>
</dbReference>
<comment type="caution">
    <text evidence="1">The sequence shown here is derived from an EMBL/GenBank/DDBJ whole genome shotgun (WGS) entry which is preliminary data.</text>
</comment>
<sequence>MILKAIVEDQEYSLNVPESVLAGCDDYCDKLDADMDGGWQMSREWVAQPNLEQRCQIVADKLLTALEKENHKLGMLMAAYILKRLPNVESVELDIQGEIQNNTFHLRDAPGAGASDAATAQVEQAATAAGAPTGLSRMQAMAQAGNDVTKVFKVGKAWRFSVYDHAGGTWQESPLIATEQEAERLRQAAFKERYEALIGDGS</sequence>
<evidence type="ECO:0000313" key="1">
    <source>
        <dbReference type="EMBL" id="MBK1633531.1"/>
    </source>
</evidence>
<protein>
    <submittedName>
        <fullName evidence="1">Uncharacterized protein</fullName>
    </submittedName>
</protein>
<accession>A0ABS1CNN5</accession>
<keyword evidence="2" id="KW-1185">Reference proteome</keyword>
<dbReference type="Proteomes" id="UP000748752">
    <property type="component" value="Unassembled WGS sequence"/>
</dbReference>
<reference evidence="1 2" key="1">
    <citation type="journal article" date="2020" name="Microorganisms">
        <title>Osmotic Adaptation and Compatible Solute Biosynthesis of Phototrophic Bacteria as Revealed from Genome Analyses.</title>
        <authorList>
            <person name="Imhoff J.F."/>
            <person name="Rahn T."/>
            <person name="Kunzel S."/>
            <person name="Keller A."/>
            <person name="Neulinger S.C."/>
        </authorList>
    </citation>
    <scope>NUCLEOTIDE SEQUENCE [LARGE SCALE GENOMIC DNA]</scope>
    <source>
        <strain evidence="1 2">DSM 6210</strain>
    </source>
</reference>
<name>A0ABS1CNN5_9GAMM</name>
<proteinExistence type="predicted"/>
<evidence type="ECO:0000313" key="2">
    <source>
        <dbReference type="Proteomes" id="UP000748752"/>
    </source>
</evidence>
<organism evidence="1 2">
    <name type="scientific">Thiohalocapsa halophila</name>
    <dbReference type="NCBI Taxonomy" id="69359"/>
    <lineage>
        <taxon>Bacteria</taxon>
        <taxon>Pseudomonadati</taxon>
        <taxon>Pseudomonadota</taxon>
        <taxon>Gammaproteobacteria</taxon>
        <taxon>Chromatiales</taxon>
        <taxon>Chromatiaceae</taxon>
        <taxon>Thiohalocapsa</taxon>
    </lineage>
</organism>
<dbReference type="EMBL" id="NRRV01000092">
    <property type="protein sequence ID" value="MBK1633531.1"/>
    <property type="molecule type" value="Genomic_DNA"/>
</dbReference>